<evidence type="ECO:0000313" key="3">
    <source>
        <dbReference type="Proteomes" id="UP001066276"/>
    </source>
</evidence>
<dbReference type="Proteomes" id="UP001066276">
    <property type="component" value="Chromosome 3_2"/>
</dbReference>
<evidence type="ECO:0000256" key="1">
    <source>
        <dbReference type="SAM" id="MobiDB-lite"/>
    </source>
</evidence>
<name>A0AAV7TX41_PLEWA</name>
<feature type="compositionally biased region" description="Basic and acidic residues" evidence="1">
    <location>
        <begin position="46"/>
        <end position="60"/>
    </location>
</feature>
<proteinExistence type="predicted"/>
<feature type="region of interest" description="Disordered" evidence="1">
    <location>
        <begin position="1"/>
        <end position="124"/>
    </location>
</feature>
<comment type="caution">
    <text evidence="2">The sequence shown here is derived from an EMBL/GenBank/DDBJ whole genome shotgun (WGS) entry which is preliminary data.</text>
</comment>
<protein>
    <submittedName>
        <fullName evidence="2">Uncharacterized protein</fullName>
    </submittedName>
</protein>
<accession>A0AAV7TX41</accession>
<reference evidence="2" key="1">
    <citation type="journal article" date="2022" name="bioRxiv">
        <title>Sequencing and chromosome-scale assembly of the giantPleurodeles waltlgenome.</title>
        <authorList>
            <person name="Brown T."/>
            <person name="Elewa A."/>
            <person name="Iarovenko S."/>
            <person name="Subramanian E."/>
            <person name="Araus A.J."/>
            <person name="Petzold A."/>
            <person name="Susuki M."/>
            <person name="Suzuki K.-i.T."/>
            <person name="Hayashi T."/>
            <person name="Toyoda A."/>
            <person name="Oliveira C."/>
            <person name="Osipova E."/>
            <person name="Leigh N.D."/>
            <person name="Simon A."/>
            <person name="Yun M.H."/>
        </authorList>
    </citation>
    <scope>NUCLEOTIDE SEQUENCE</scope>
    <source>
        <strain evidence="2">20211129_DDA</strain>
        <tissue evidence="2">Liver</tissue>
    </source>
</reference>
<sequence length="135" mass="15095">MSESSGVLTCRPKVQELQTQKTQEKLEMTALHRRAEDADWGPVEQWESREDATWVTPRDKERKRKSSRARPTRAQAAREREGAIKEASQLSSNPFFALEDTPPGPFDTDTGTPSSSRNLLEGEGPTLTLRIAGDL</sequence>
<gene>
    <name evidence="2" type="ORF">NDU88_006532</name>
</gene>
<feature type="compositionally biased region" description="Basic residues" evidence="1">
    <location>
        <begin position="61"/>
        <end position="71"/>
    </location>
</feature>
<organism evidence="2 3">
    <name type="scientific">Pleurodeles waltl</name>
    <name type="common">Iberian ribbed newt</name>
    <dbReference type="NCBI Taxonomy" id="8319"/>
    <lineage>
        <taxon>Eukaryota</taxon>
        <taxon>Metazoa</taxon>
        <taxon>Chordata</taxon>
        <taxon>Craniata</taxon>
        <taxon>Vertebrata</taxon>
        <taxon>Euteleostomi</taxon>
        <taxon>Amphibia</taxon>
        <taxon>Batrachia</taxon>
        <taxon>Caudata</taxon>
        <taxon>Salamandroidea</taxon>
        <taxon>Salamandridae</taxon>
        <taxon>Pleurodelinae</taxon>
        <taxon>Pleurodeles</taxon>
    </lineage>
</organism>
<dbReference type="EMBL" id="JANPWB010000006">
    <property type="protein sequence ID" value="KAJ1181324.1"/>
    <property type="molecule type" value="Genomic_DNA"/>
</dbReference>
<keyword evidence="3" id="KW-1185">Reference proteome</keyword>
<evidence type="ECO:0000313" key="2">
    <source>
        <dbReference type="EMBL" id="KAJ1181324.1"/>
    </source>
</evidence>
<dbReference type="AlphaFoldDB" id="A0AAV7TX41"/>